<evidence type="ECO:0000313" key="3">
    <source>
        <dbReference type="EMBL" id="SHO42767.1"/>
    </source>
</evidence>
<dbReference type="Proteomes" id="UP000184603">
    <property type="component" value="Unassembled WGS sequence"/>
</dbReference>
<organism evidence="3 4">
    <name type="scientific">Desulfopila aestuarii DSM 18488</name>
    <dbReference type="NCBI Taxonomy" id="1121416"/>
    <lineage>
        <taxon>Bacteria</taxon>
        <taxon>Pseudomonadati</taxon>
        <taxon>Thermodesulfobacteriota</taxon>
        <taxon>Desulfobulbia</taxon>
        <taxon>Desulfobulbales</taxon>
        <taxon>Desulfocapsaceae</taxon>
        <taxon>Desulfopila</taxon>
    </lineage>
</organism>
<dbReference type="SMART" id="SM00028">
    <property type="entry name" value="TPR"/>
    <property type="match status" value="4"/>
</dbReference>
<gene>
    <name evidence="3" type="ORF">SAMN02745220_00143</name>
</gene>
<dbReference type="Pfam" id="PF13432">
    <property type="entry name" value="TPR_16"/>
    <property type="match status" value="1"/>
</dbReference>
<feature type="signal peptide" evidence="2">
    <location>
        <begin position="1"/>
        <end position="36"/>
    </location>
</feature>
<dbReference type="PANTHER" id="PTHR12558">
    <property type="entry name" value="CELL DIVISION CYCLE 16,23,27"/>
    <property type="match status" value="1"/>
</dbReference>
<accession>A0A1M7XVS4</accession>
<name>A0A1M7XVS4_9BACT</name>
<dbReference type="AlphaFoldDB" id="A0A1M7XVS4"/>
<dbReference type="PANTHER" id="PTHR12558:SF13">
    <property type="entry name" value="CELL DIVISION CYCLE PROTEIN 27 HOMOLOG"/>
    <property type="match status" value="1"/>
</dbReference>
<proteinExistence type="predicted"/>
<dbReference type="InterPro" id="IPR011990">
    <property type="entry name" value="TPR-like_helical_dom_sf"/>
</dbReference>
<dbReference type="PROSITE" id="PS50293">
    <property type="entry name" value="TPR_REGION"/>
    <property type="match status" value="1"/>
</dbReference>
<keyword evidence="2" id="KW-0732">Signal</keyword>
<feature type="repeat" description="TPR" evidence="1">
    <location>
        <begin position="143"/>
        <end position="176"/>
    </location>
</feature>
<protein>
    <submittedName>
        <fullName evidence="3">TPR repeat-containing protein</fullName>
    </submittedName>
</protein>
<evidence type="ECO:0000256" key="2">
    <source>
        <dbReference type="SAM" id="SignalP"/>
    </source>
</evidence>
<dbReference type="Gene3D" id="1.25.40.10">
    <property type="entry name" value="Tetratricopeptide repeat domain"/>
    <property type="match status" value="2"/>
</dbReference>
<dbReference type="InterPro" id="IPR019734">
    <property type="entry name" value="TPR_rpt"/>
</dbReference>
<dbReference type="PROSITE" id="PS51257">
    <property type="entry name" value="PROKAR_LIPOPROTEIN"/>
    <property type="match status" value="1"/>
</dbReference>
<reference evidence="3 4" key="1">
    <citation type="submission" date="2016-12" db="EMBL/GenBank/DDBJ databases">
        <authorList>
            <person name="Song W.-J."/>
            <person name="Kurnit D.M."/>
        </authorList>
    </citation>
    <scope>NUCLEOTIDE SEQUENCE [LARGE SCALE GENOMIC DNA]</scope>
    <source>
        <strain evidence="3 4">DSM 18488</strain>
    </source>
</reference>
<feature type="chain" id="PRO_5012319817" evidence="2">
    <location>
        <begin position="37"/>
        <end position="340"/>
    </location>
</feature>
<dbReference type="PROSITE" id="PS50005">
    <property type="entry name" value="TPR"/>
    <property type="match status" value="1"/>
</dbReference>
<dbReference type="STRING" id="1121416.SAMN02745220_00143"/>
<keyword evidence="4" id="KW-1185">Reference proteome</keyword>
<sequence length="340" mass="38431">MMTGKLQRSTFMKLLIKYSSLVAAVCVLSVLSGCVAKEVAENFANTVKGDYYLSTDNHEAGEEYFRREVEQNPENVLNNYYYGRLLLLSHRAKTALPYLKKAASLAPENADYHFWIGAAYGSLEQGKERTFYQQALQLDPEHQQALTALGNSYMRSKQYTKALQMYGKALSLWPENPGALYNRALALSKLGRHKEEKDAWHRYLSVNSSGRLARNAVEHLNALGDFSYRNYILGARLVTVKAIAFDQSGTEVARASRSSLEMIGETAAGIESGMLQVVVYYKGDTELAKARALSIRRQLLKSSPELGRERIGVSWFGEPQRNRKKKWNIEESIDFFLINK</sequence>
<dbReference type="Pfam" id="PF13414">
    <property type="entry name" value="TPR_11"/>
    <property type="match status" value="1"/>
</dbReference>
<dbReference type="SUPFAM" id="SSF48452">
    <property type="entry name" value="TPR-like"/>
    <property type="match status" value="1"/>
</dbReference>
<keyword evidence="1" id="KW-0802">TPR repeat</keyword>
<evidence type="ECO:0000256" key="1">
    <source>
        <dbReference type="PROSITE-ProRule" id="PRU00339"/>
    </source>
</evidence>
<dbReference type="EMBL" id="FRFE01000001">
    <property type="protein sequence ID" value="SHO42767.1"/>
    <property type="molecule type" value="Genomic_DNA"/>
</dbReference>
<evidence type="ECO:0000313" key="4">
    <source>
        <dbReference type="Proteomes" id="UP000184603"/>
    </source>
</evidence>